<proteinExistence type="inferred from homology"/>
<evidence type="ECO:0000313" key="4">
    <source>
        <dbReference type="EMBL" id="MBJ7600969.1"/>
    </source>
</evidence>
<dbReference type="CDD" id="cd05237">
    <property type="entry name" value="UDP_invert_4-6DH_SDR_e"/>
    <property type="match status" value="1"/>
</dbReference>
<dbReference type="PANTHER" id="PTHR43318:SF1">
    <property type="entry name" value="POLYSACCHARIDE BIOSYNTHESIS PROTEIN EPSC-RELATED"/>
    <property type="match status" value="1"/>
</dbReference>
<feature type="domain" description="Polysaccharide biosynthesis protein CapD-like" evidence="3">
    <location>
        <begin position="317"/>
        <end position="601"/>
    </location>
</feature>
<dbReference type="Proteomes" id="UP000612893">
    <property type="component" value="Unassembled WGS sequence"/>
</dbReference>
<accession>A0A934K6K0</accession>
<feature type="transmembrane region" description="Helical" evidence="2">
    <location>
        <begin position="132"/>
        <end position="152"/>
    </location>
</feature>
<evidence type="ECO:0000256" key="2">
    <source>
        <dbReference type="SAM" id="Phobius"/>
    </source>
</evidence>
<evidence type="ECO:0000256" key="1">
    <source>
        <dbReference type="ARBA" id="ARBA00007430"/>
    </source>
</evidence>
<feature type="transmembrane region" description="Helical" evidence="2">
    <location>
        <begin position="31"/>
        <end position="53"/>
    </location>
</feature>
<gene>
    <name evidence="4" type="ORF">JF922_23230</name>
</gene>
<dbReference type="Pfam" id="PF02719">
    <property type="entry name" value="Polysacc_synt_2"/>
    <property type="match status" value="1"/>
</dbReference>
<dbReference type="InterPro" id="IPR036291">
    <property type="entry name" value="NAD(P)-bd_dom_sf"/>
</dbReference>
<protein>
    <submittedName>
        <fullName evidence="4">Polysaccharide biosynthesis protein</fullName>
    </submittedName>
</protein>
<organism evidence="4 5">
    <name type="scientific">Candidatus Nephthysia bennettiae</name>
    <dbReference type="NCBI Taxonomy" id="3127016"/>
    <lineage>
        <taxon>Bacteria</taxon>
        <taxon>Bacillati</taxon>
        <taxon>Candidatus Dormiibacterota</taxon>
        <taxon>Candidatus Dormibacteria</taxon>
        <taxon>Candidatus Dormibacterales</taxon>
        <taxon>Candidatus Dormibacteraceae</taxon>
        <taxon>Candidatus Nephthysia</taxon>
    </lineage>
</organism>
<keyword evidence="2" id="KW-0472">Membrane</keyword>
<feature type="transmembrane region" description="Helical" evidence="2">
    <location>
        <begin position="65"/>
        <end position="86"/>
    </location>
</feature>
<keyword evidence="5" id="KW-1185">Reference proteome</keyword>
<keyword evidence="2" id="KW-1133">Transmembrane helix</keyword>
<evidence type="ECO:0000259" key="3">
    <source>
        <dbReference type="Pfam" id="PF02719"/>
    </source>
</evidence>
<feature type="transmembrane region" description="Helical" evidence="2">
    <location>
        <begin position="98"/>
        <end position="120"/>
    </location>
</feature>
<comment type="caution">
    <text evidence="4">The sequence shown here is derived from an EMBL/GenBank/DDBJ whole genome shotgun (WGS) entry which is preliminary data.</text>
</comment>
<comment type="similarity">
    <text evidence="1">Belongs to the polysaccharide synthase family.</text>
</comment>
<name>A0A934K6K0_9BACT</name>
<reference evidence="4" key="1">
    <citation type="submission" date="2020-10" db="EMBL/GenBank/DDBJ databases">
        <title>Ca. Dormibacterota MAGs.</title>
        <authorList>
            <person name="Montgomery K."/>
        </authorList>
    </citation>
    <scope>NUCLEOTIDE SEQUENCE [LARGE SCALE GENOMIC DNA]</scope>
    <source>
        <strain evidence="4">SC8812_S17_10</strain>
    </source>
</reference>
<dbReference type="InterPro" id="IPR051203">
    <property type="entry name" value="Polysaccharide_Synthase-Rel"/>
</dbReference>
<dbReference type="Gene3D" id="3.40.50.720">
    <property type="entry name" value="NAD(P)-binding Rossmann-like Domain"/>
    <property type="match status" value="2"/>
</dbReference>
<dbReference type="AlphaFoldDB" id="A0A934K6K0"/>
<dbReference type="PANTHER" id="PTHR43318">
    <property type="entry name" value="UDP-N-ACETYLGLUCOSAMINE 4,6-DEHYDRATASE"/>
    <property type="match status" value="1"/>
</dbReference>
<dbReference type="SUPFAM" id="SSF51735">
    <property type="entry name" value="NAD(P)-binding Rossmann-fold domains"/>
    <property type="match status" value="2"/>
</dbReference>
<dbReference type="InterPro" id="IPR003869">
    <property type="entry name" value="Polysac_CapD-like"/>
</dbReference>
<dbReference type="Pfam" id="PF13727">
    <property type="entry name" value="CoA_binding_3"/>
    <property type="match status" value="1"/>
</dbReference>
<sequence length="657" mass="70960">MKRLEWRPHVLTAVTEGLRVRQSALLDNWRWVLGLDAAIVAVAFEAAVALRFIDSPLFPHQMATFLAPSLLVGVLYAVVSALLGLHRRAWRYASVGDGMALVRAVMVMTLILGVVDLAFGRLPFAGQDGVRPLPLSVIFGGASLSFLFMGGFKVLPKVMSLHTNANPSSARVDVTRVLILGAGDAGVTLAARFAVNHGRGYQVVGFMDDDPAKWHSTVHGVCVLGPTSAVPEMAAQLDVDLLAIAMPSVPATRIGEIIAVCQRTSASIKILPGLNEVVGRKPQGLHLRELDVADLLGREVVPLRAPEIEDFVRGSVVMVTGAAGSIGSELCRQLVTYEPRKIVALDNNETGLFELSASVASDAERERLQTEICDIADTENVASLLRSHRPDAVFHAAAYKHVPLLEQHPAQAVRINVLSTYRLCRLARENDVGVFVFISSDKAAEPVNVLGASKRLGEKIVQAMAAASEGKTRYCAVRFGNVIGSRGSVVPTFMHQIEKGGPVTVTHPEATRYFMTIPEACGLVILTSTIRDDGGLYLLDMGDPVRIAELAAKMIRLRGLRVERDVPVVYTGLRAGERLHEVLVGPHEALLPASHPQILRVADSEPPQQIEAVEAWIEALRSSLRELEGSELREALLRLAREGRFGHADPIPVASSS</sequence>
<dbReference type="EMBL" id="JAEKNR010000231">
    <property type="protein sequence ID" value="MBJ7600969.1"/>
    <property type="molecule type" value="Genomic_DNA"/>
</dbReference>
<evidence type="ECO:0000313" key="5">
    <source>
        <dbReference type="Proteomes" id="UP000612893"/>
    </source>
</evidence>
<keyword evidence="2" id="KW-0812">Transmembrane</keyword>